<dbReference type="Proteomes" id="UP000619295">
    <property type="component" value="Unassembled WGS sequence"/>
</dbReference>
<name>A0A927HZQ4_9HYPH</name>
<evidence type="ECO:0000313" key="2">
    <source>
        <dbReference type="EMBL" id="MBD3847840.1"/>
    </source>
</evidence>
<dbReference type="RefSeq" id="WP_191125173.1">
    <property type="nucleotide sequence ID" value="NZ_JACXWY010000013.1"/>
</dbReference>
<sequence>MSSAEMVAIMSPPAPQEEFHMAKGQTRGNREAKKPKKKKEAAAVPVSAKGLPVALELAGKPEKKS</sequence>
<reference evidence="2" key="1">
    <citation type="submission" date="2020-09" db="EMBL/GenBank/DDBJ databases">
        <title>Bosea spartocytisi sp. nov. a root nodule endophyte of Spartocytisus supranubius in the high mountain ecosystem fo the Teide National Park (Canary Islands, Spain).</title>
        <authorList>
            <person name="Pulido-Suarez L."/>
            <person name="Peix A."/>
            <person name="Igual J.M."/>
            <person name="Socas-Perez N."/>
            <person name="Velazquez E."/>
            <person name="Flores-Felix J.D."/>
            <person name="Leon-Barrios M."/>
        </authorList>
    </citation>
    <scope>NUCLEOTIDE SEQUENCE</scope>
    <source>
        <strain evidence="2">SSUT16</strain>
    </source>
</reference>
<comment type="caution">
    <text evidence="2">The sequence shown here is derived from an EMBL/GenBank/DDBJ whole genome shotgun (WGS) entry which is preliminary data.</text>
</comment>
<protein>
    <submittedName>
        <fullName evidence="2">Uncharacterized protein</fullName>
    </submittedName>
</protein>
<evidence type="ECO:0000313" key="3">
    <source>
        <dbReference type="Proteomes" id="UP000619295"/>
    </source>
</evidence>
<feature type="region of interest" description="Disordered" evidence="1">
    <location>
        <begin position="1"/>
        <end position="45"/>
    </location>
</feature>
<dbReference type="AlphaFoldDB" id="A0A927HZQ4"/>
<organism evidence="2 3">
    <name type="scientific">Bosea spartocytisi</name>
    <dbReference type="NCBI Taxonomy" id="2773451"/>
    <lineage>
        <taxon>Bacteria</taxon>
        <taxon>Pseudomonadati</taxon>
        <taxon>Pseudomonadota</taxon>
        <taxon>Alphaproteobacteria</taxon>
        <taxon>Hyphomicrobiales</taxon>
        <taxon>Boseaceae</taxon>
        <taxon>Bosea</taxon>
    </lineage>
</organism>
<proteinExistence type="predicted"/>
<dbReference type="EMBL" id="JACXWY010000013">
    <property type="protein sequence ID" value="MBD3847840.1"/>
    <property type="molecule type" value="Genomic_DNA"/>
</dbReference>
<accession>A0A927HZQ4</accession>
<keyword evidence="3" id="KW-1185">Reference proteome</keyword>
<gene>
    <name evidence="2" type="ORF">IED13_19240</name>
</gene>
<evidence type="ECO:0000256" key="1">
    <source>
        <dbReference type="SAM" id="MobiDB-lite"/>
    </source>
</evidence>